<reference evidence="6 7" key="1">
    <citation type="submission" date="2023-10" db="EMBL/GenBank/DDBJ databases">
        <title>Complete genome sequence of Shewanella sp. DAU334.</title>
        <authorList>
            <person name="Lee Y.-S."/>
            <person name="Jeong H.-R."/>
            <person name="Hwang E.-J."/>
            <person name="Choi Y.-L."/>
            <person name="Kim G.-D."/>
        </authorList>
    </citation>
    <scope>NUCLEOTIDE SEQUENCE [LARGE SCALE GENOMIC DNA]</scope>
    <source>
        <strain evidence="6 7">DAU334</strain>
    </source>
</reference>
<keyword evidence="7" id="KW-1185">Reference proteome</keyword>
<evidence type="ECO:0000313" key="7">
    <source>
        <dbReference type="Proteomes" id="UP001529491"/>
    </source>
</evidence>
<keyword evidence="4" id="KW-0804">Transcription</keyword>
<comment type="similarity">
    <text evidence="1">Belongs to the LysR transcriptional regulatory family.</text>
</comment>
<evidence type="ECO:0000313" key="6">
    <source>
        <dbReference type="EMBL" id="WOT05524.1"/>
    </source>
</evidence>
<evidence type="ECO:0000259" key="5">
    <source>
        <dbReference type="PROSITE" id="PS50931"/>
    </source>
</evidence>
<dbReference type="Pfam" id="PF00126">
    <property type="entry name" value="HTH_1"/>
    <property type="match status" value="1"/>
</dbReference>
<dbReference type="Pfam" id="PF03466">
    <property type="entry name" value="LysR_substrate"/>
    <property type="match status" value="1"/>
</dbReference>
<dbReference type="PROSITE" id="PS50931">
    <property type="entry name" value="HTH_LYSR"/>
    <property type="match status" value="1"/>
</dbReference>
<feature type="domain" description="HTH lysR-type" evidence="5">
    <location>
        <begin position="1"/>
        <end position="61"/>
    </location>
</feature>
<dbReference type="InterPro" id="IPR036390">
    <property type="entry name" value="WH_DNA-bd_sf"/>
</dbReference>
<dbReference type="InterPro" id="IPR058163">
    <property type="entry name" value="LysR-type_TF_proteobact-type"/>
</dbReference>
<protein>
    <submittedName>
        <fullName evidence="6">LysR family transcriptional regulator</fullName>
    </submittedName>
</protein>
<sequence length="311" mass="35268">MEIKTLRTFETFISVSKTLCLSRSAELLDCNPSTITRRLKSLELETGCSLIACHSKVVELTPQGEAFLPKIEDLVNRYREAIDSIGPCANLLQGEVVIGMHQPAAYLLSELVLMEIQEKFPNLKLKILTIPPRYMSSMEGCDITFTPIQPTDKDLIARPLGSAREYFCAATDYLARYGEPATLSELANHKLISTLFTGSETKCWKWNHANGEHGLIDIKPNMTVDSHQISTQWMLAGFGISMVPERWLSRITQGGYRILFDSQYYVERELFAVYRSRHYLNDGLRMLIDHIARVLQSSRLKHRPLSPTGQL</sequence>
<dbReference type="PANTHER" id="PTHR30537:SF21">
    <property type="entry name" value="HTH-TYPE TRANSCRIPTIONAL REGULATOR SINR-RELATED"/>
    <property type="match status" value="1"/>
</dbReference>
<evidence type="ECO:0000256" key="1">
    <source>
        <dbReference type="ARBA" id="ARBA00009437"/>
    </source>
</evidence>
<evidence type="ECO:0000256" key="3">
    <source>
        <dbReference type="ARBA" id="ARBA00023125"/>
    </source>
</evidence>
<organism evidence="6 7">
    <name type="scientific">Shewanella youngdeokensis</name>
    <dbReference type="NCBI Taxonomy" id="2999068"/>
    <lineage>
        <taxon>Bacteria</taxon>
        <taxon>Pseudomonadati</taxon>
        <taxon>Pseudomonadota</taxon>
        <taxon>Gammaproteobacteria</taxon>
        <taxon>Alteromonadales</taxon>
        <taxon>Shewanellaceae</taxon>
        <taxon>Shewanella</taxon>
    </lineage>
</organism>
<dbReference type="Gene3D" id="1.10.10.10">
    <property type="entry name" value="Winged helix-like DNA-binding domain superfamily/Winged helix DNA-binding domain"/>
    <property type="match status" value="1"/>
</dbReference>
<dbReference type="EMBL" id="CP136522">
    <property type="protein sequence ID" value="WOT05524.1"/>
    <property type="molecule type" value="Genomic_DNA"/>
</dbReference>
<evidence type="ECO:0000256" key="4">
    <source>
        <dbReference type="ARBA" id="ARBA00023163"/>
    </source>
</evidence>
<accession>A0ABZ0JYZ1</accession>
<dbReference type="PANTHER" id="PTHR30537">
    <property type="entry name" value="HTH-TYPE TRANSCRIPTIONAL REGULATOR"/>
    <property type="match status" value="1"/>
</dbReference>
<dbReference type="SUPFAM" id="SSF46785">
    <property type="entry name" value="Winged helix' DNA-binding domain"/>
    <property type="match status" value="1"/>
</dbReference>
<dbReference type="SUPFAM" id="SSF53850">
    <property type="entry name" value="Periplasmic binding protein-like II"/>
    <property type="match status" value="1"/>
</dbReference>
<name>A0ABZ0JYZ1_9GAMM</name>
<keyword evidence="3" id="KW-0238">DNA-binding</keyword>
<dbReference type="Proteomes" id="UP001529491">
    <property type="component" value="Chromosome"/>
</dbReference>
<dbReference type="Gene3D" id="3.40.190.290">
    <property type="match status" value="1"/>
</dbReference>
<dbReference type="InterPro" id="IPR000847">
    <property type="entry name" value="LysR_HTH_N"/>
</dbReference>
<dbReference type="InterPro" id="IPR036388">
    <property type="entry name" value="WH-like_DNA-bd_sf"/>
</dbReference>
<keyword evidence="2" id="KW-0805">Transcription regulation</keyword>
<dbReference type="InterPro" id="IPR005119">
    <property type="entry name" value="LysR_subst-bd"/>
</dbReference>
<dbReference type="RefSeq" id="WP_310469783.1">
    <property type="nucleotide sequence ID" value="NZ_CP136522.1"/>
</dbReference>
<gene>
    <name evidence="6" type="ORF">RGE70_01470</name>
</gene>
<proteinExistence type="inferred from homology"/>
<evidence type="ECO:0000256" key="2">
    <source>
        <dbReference type="ARBA" id="ARBA00023015"/>
    </source>
</evidence>